<dbReference type="PANTHER" id="PTHR24171">
    <property type="entry name" value="ANKYRIN REPEAT DOMAIN-CONTAINING PROTEIN 39-RELATED"/>
    <property type="match status" value="1"/>
</dbReference>
<keyword evidence="1" id="KW-0677">Repeat</keyword>
<dbReference type="Ensembl" id="ENSSAUT00010026643.1">
    <property type="protein sequence ID" value="ENSSAUP00010025216.1"/>
    <property type="gene ID" value="ENSSAUG00010011022.1"/>
</dbReference>
<sequence length="220" mass="24156">MMKNHFTDLITSRTKVNKTPLRTAASEVHSIAVDLLVRNGANINAKDMPKMTALHRVAQRSHREVAELPLRYEADIDCLSKFHETPLDIAMDTSNTELMILLQDGIRNQINMNSDSHFIIPAGGLLNPSELITTTKTRPHTHSSLLLSNHASQLLPSGKTAARSSVQNVVGDGGRKVITGVTDQHGRLQPESPGERFIVTLQGQQSEWAITALQYTPGPN</sequence>
<evidence type="ECO:0000313" key="5">
    <source>
        <dbReference type="Proteomes" id="UP000472265"/>
    </source>
</evidence>
<dbReference type="SMART" id="SM00248">
    <property type="entry name" value="ANK"/>
    <property type="match status" value="3"/>
</dbReference>
<dbReference type="InterPro" id="IPR002110">
    <property type="entry name" value="Ankyrin_rpt"/>
</dbReference>
<proteinExistence type="predicted"/>
<dbReference type="AlphaFoldDB" id="A0A671VKP9"/>
<dbReference type="InterPro" id="IPR036770">
    <property type="entry name" value="Ankyrin_rpt-contain_sf"/>
</dbReference>
<protein>
    <submittedName>
        <fullName evidence="4">Uncharacterized protein</fullName>
    </submittedName>
</protein>
<dbReference type="PROSITE" id="PS50088">
    <property type="entry name" value="ANK_REPEAT"/>
    <property type="match status" value="1"/>
</dbReference>
<evidence type="ECO:0000256" key="3">
    <source>
        <dbReference type="PROSITE-ProRule" id="PRU00023"/>
    </source>
</evidence>
<feature type="repeat" description="ANK" evidence="3">
    <location>
        <begin position="16"/>
        <end position="48"/>
    </location>
</feature>
<reference evidence="4" key="1">
    <citation type="submission" date="2021-04" db="EMBL/GenBank/DDBJ databases">
        <authorList>
            <consortium name="Wellcome Sanger Institute Data Sharing"/>
        </authorList>
    </citation>
    <scope>NUCLEOTIDE SEQUENCE [LARGE SCALE GENOMIC DNA]</scope>
</reference>
<dbReference type="GO" id="GO:0070531">
    <property type="term" value="C:BRCA1-A complex"/>
    <property type="evidence" value="ECO:0007669"/>
    <property type="project" value="TreeGrafter"/>
</dbReference>
<evidence type="ECO:0000256" key="1">
    <source>
        <dbReference type="ARBA" id="ARBA00022737"/>
    </source>
</evidence>
<dbReference type="PANTHER" id="PTHR24171:SF8">
    <property type="entry name" value="BRCA1-ASSOCIATED RING DOMAIN PROTEIN 1"/>
    <property type="match status" value="1"/>
</dbReference>
<evidence type="ECO:0000313" key="4">
    <source>
        <dbReference type="Ensembl" id="ENSSAUP00010025216.1"/>
    </source>
</evidence>
<accession>A0A671VKP9</accession>
<dbReference type="GeneTree" id="ENSGT00940000156794"/>
<name>A0A671VKP9_SPAAU</name>
<organism evidence="4 5">
    <name type="scientific">Sparus aurata</name>
    <name type="common">Gilthead sea bream</name>
    <dbReference type="NCBI Taxonomy" id="8175"/>
    <lineage>
        <taxon>Eukaryota</taxon>
        <taxon>Metazoa</taxon>
        <taxon>Chordata</taxon>
        <taxon>Craniata</taxon>
        <taxon>Vertebrata</taxon>
        <taxon>Euteleostomi</taxon>
        <taxon>Actinopterygii</taxon>
        <taxon>Neopterygii</taxon>
        <taxon>Teleostei</taxon>
        <taxon>Neoteleostei</taxon>
        <taxon>Acanthomorphata</taxon>
        <taxon>Eupercaria</taxon>
        <taxon>Spariformes</taxon>
        <taxon>Sparidae</taxon>
        <taxon>Sparus</taxon>
    </lineage>
</organism>
<dbReference type="GO" id="GO:0004842">
    <property type="term" value="F:ubiquitin-protein transferase activity"/>
    <property type="evidence" value="ECO:0007669"/>
    <property type="project" value="TreeGrafter"/>
</dbReference>
<dbReference type="Gene3D" id="1.25.40.20">
    <property type="entry name" value="Ankyrin repeat-containing domain"/>
    <property type="match status" value="1"/>
</dbReference>
<dbReference type="GO" id="GO:0031436">
    <property type="term" value="C:BRCA1-BARD1 complex"/>
    <property type="evidence" value="ECO:0007669"/>
    <property type="project" value="TreeGrafter"/>
</dbReference>
<reference evidence="4" key="2">
    <citation type="submission" date="2025-08" db="UniProtKB">
        <authorList>
            <consortium name="Ensembl"/>
        </authorList>
    </citation>
    <scope>IDENTIFICATION</scope>
</reference>
<keyword evidence="2 3" id="KW-0040">ANK repeat</keyword>
<dbReference type="SUPFAM" id="SSF48403">
    <property type="entry name" value="Ankyrin repeat"/>
    <property type="match status" value="1"/>
</dbReference>
<dbReference type="PROSITE" id="PS50297">
    <property type="entry name" value="ANK_REP_REGION"/>
    <property type="match status" value="1"/>
</dbReference>
<reference evidence="4" key="3">
    <citation type="submission" date="2025-09" db="UniProtKB">
        <authorList>
            <consortium name="Ensembl"/>
        </authorList>
    </citation>
    <scope>IDENTIFICATION</scope>
</reference>
<dbReference type="GO" id="GO:0085020">
    <property type="term" value="P:protein K6-linked ubiquitination"/>
    <property type="evidence" value="ECO:0007669"/>
    <property type="project" value="TreeGrafter"/>
</dbReference>
<dbReference type="Proteomes" id="UP000472265">
    <property type="component" value="Chromosome 17"/>
</dbReference>
<dbReference type="Pfam" id="PF12796">
    <property type="entry name" value="Ank_2"/>
    <property type="match status" value="1"/>
</dbReference>
<dbReference type="InParanoid" id="A0A671VKP9"/>
<evidence type="ECO:0000256" key="2">
    <source>
        <dbReference type="ARBA" id="ARBA00023043"/>
    </source>
</evidence>
<keyword evidence="5" id="KW-1185">Reference proteome</keyword>